<keyword evidence="1" id="KW-1133">Transmembrane helix</keyword>
<dbReference type="Proteomes" id="UP001234495">
    <property type="component" value="Unassembled WGS sequence"/>
</dbReference>
<proteinExistence type="predicted"/>
<evidence type="ECO:0000256" key="1">
    <source>
        <dbReference type="SAM" id="Phobius"/>
    </source>
</evidence>
<feature type="transmembrane region" description="Helical" evidence="1">
    <location>
        <begin position="9"/>
        <end position="26"/>
    </location>
</feature>
<reference evidence="2 3" key="1">
    <citation type="submission" date="2023-07" db="EMBL/GenBank/DDBJ databases">
        <title>Genomic Encyclopedia of Type Strains, Phase IV (KMG-IV): sequencing the most valuable type-strain genomes for metagenomic binning, comparative biology and taxonomic classification.</title>
        <authorList>
            <person name="Goeker M."/>
        </authorList>
    </citation>
    <scope>NUCLEOTIDE SEQUENCE [LARGE SCALE GENOMIC DNA]</scope>
    <source>
        <strain evidence="2 3">DSM 29005</strain>
    </source>
</reference>
<name>A0ABT9ZHQ8_9BACI</name>
<feature type="transmembrane region" description="Helical" evidence="1">
    <location>
        <begin position="64"/>
        <end position="87"/>
    </location>
</feature>
<keyword evidence="1" id="KW-0472">Membrane</keyword>
<keyword evidence="1" id="KW-0812">Transmembrane</keyword>
<comment type="caution">
    <text evidence="2">The sequence shown here is derived from an EMBL/GenBank/DDBJ whole genome shotgun (WGS) entry which is preliminary data.</text>
</comment>
<evidence type="ECO:0000313" key="3">
    <source>
        <dbReference type="Proteomes" id="UP001234495"/>
    </source>
</evidence>
<dbReference type="RefSeq" id="WP_307343422.1">
    <property type="nucleotide sequence ID" value="NZ_JAUSUD010000015.1"/>
</dbReference>
<gene>
    <name evidence="2" type="ORF">J2S19_003106</name>
</gene>
<evidence type="ECO:0000313" key="2">
    <source>
        <dbReference type="EMBL" id="MDQ0231821.1"/>
    </source>
</evidence>
<dbReference type="EMBL" id="JAUSUD010000015">
    <property type="protein sequence ID" value="MDQ0231821.1"/>
    <property type="molecule type" value="Genomic_DNA"/>
</dbReference>
<organism evidence="2 3">
    <name type="scientific">Metabacillus malikii</name>
    <dbReference type="NCBI Taxonomy" id="1504265"/>
    <lineage>
        <taxon>Bacteria</taxon>
        <taxon>Bacillati</taxon>
        <taxon>Bacillota</taxon>
        <taxon>Bacilli</taxon>
        <taxon>Bacillales</taxon>
        <taxon>Bacillaceae</taxon>
        <taxon>Metabacillus</taxon>
    </lineage>
</organism>
<protein>
    <submittedName>
        <fullName evidence="2">Uncharacterized protein</fullName>
    </submittedName>
</protein>
<keyword evidence="3" id="KW-1185">Reference proteome</keyword>
<sequence>MNMKWKKTFMWGGLLTTMVFGIYFLLGAKPSLAMGPHGHGPRGIQPHRGFDGHHGIVPHVGSGFSWLGSILLLAIIITVIVLVAKWLRKKSQASAMQQFIDTSMMSSHKPVYNQNASMIDQWEKNLRNNKEND</sequence>
<accession>A0ABT9ZHQ8</accession>